<evidence type="ECO:0000259" key="3">
    <source>
        <dbReference type="Pfam" id="PF00850"/>
    </source>
</evidence>
<dbReference type="InterPro" id="IPR000286">
    <property type="entry name" value="HDACs"/>
</dbReference>
<reference evidence="4 5" key="1">
    <citation type="submission" date="2018-08" db="EMBL/GenBank/DDBJ databases">
        <title>Genomic Encyclopedia of Archaeal and Bacterial Type Strains, Phase II (KMG-II): from individual species to whole genera.</title>
        <authorList>
            <person name="Goeker M."/>
        </authorList>
    </citation>
    <scope>NUCLEOTIDE SEQUENCE [LARGE SCALE GENOMIC DNA]</scope>
    <source>
        <strain evidence="4 5">DSM 5002</strain>
    </source>
</reference>
<accession>A0A397Q482</accession>
<dbReference type="CDD" id="cd09993">
    <property type="entry name" value="HDAC_classIV"/>
    <property type="match status" value="1"/>
</dbReference>
<dbReference type="InterPro" id="IPR037138">
    <property type="entry name" value="His_deacetylse_dom_sf"/>
</dbReference>
<keyword evidence="2" id="KW-0378">Hydrolase</keyword>
<dbReference type="GO" id="GO:0040029">
    <property type="term" value="P:epigenetic regulation of gene expression"/>
    <property type="evidence" value="ECO:0007669"/>
    <property type="project" value="TreeGrafter"/>
</dbReference>
<dbReference type="AlphaFoldDB" id="A0A397Q482"/>
<proteinExistence type="inferred from homology"/>
<name>A0A397Q482_9HYPH</name>
<keyword evidence="5" id="KW-1185">Reference proteome</keyword>
<evidence type="ECO:0000256" key="2">
    <source>
        <dbReference type="ARBA" id="ARBA00022801"/>
    </source>
</evidence>
<dbReference type="GO" id="GO:0016787">
    <property type="term" value="F:hydrolase activity"/>
    <property type="evidence" value="ECO:0007669"/>
    <property type="project" value="UniProtKB-KW"/>
</dbReference>
<comment type="caution">
    <text evidence="4">The sequence shown here is derived from an EMBL/GenBank/DDBJ whole genome shotgun (WGS) entry which is preliminary data.</text>
</comment>
<dbReference type="Proteomes" id="UP000266273">
    <property type="component" value="Unassembled WGS sequence"/>
</dbReference>
<dbReference type="PRINTS" id="PR01270">
    <property type="entry name" value="HDASUPER"/>
</dbReference>
<gene>
    <name evidence="4" type="ORF">BXY53_1029</name>
</gene>
<dbReference type="OrthoDB" id="9808367at2"/>
<dbReference type="Pfam" id="PF00850">
    <property type="entry name" value="Hist_deacetyl"/>
    <property type="match status" value="1"/>
</dbReference>
<dbReference type="GO" id="GO:0004407">
    <property type="term" value="F:histone deacetylase activity"/>
    <property type="evidence" value="ECO:0007669"/>
    <property type="project" value="InterPro"/>
</dbReference>
<dbReference type="PANTHER" id="PTHR10625:SF19">
    <property type="entry name" value="HISTONE DEACETYLASE 12"/>
    <property type="match status" value="1"/>
</dbReference>
<dbReference type="InterPro" id="IPR023696">
    <property type="entry name" value="Ureohydrolase_dom_sf"/>
</dbReference>
<evidence type="ECO:0000256" key="1">
    <source>
        <dbReference type="ARBA" id="ARBA00005947"/>
    </source>
</evidence>
<dbReference type="InterPro" id="IPR023801">
    <property type="entry name" value="His_deacetylse_dom"/>
</dbReference>
<evidence type="ECO:0000313" key="4">
    <source>
        <dbReference type="EMBL" id="RIA55942.1"/>
    </source>
</evidence>
<dbReference type="EMBL" id="QXDF01000001">
    <property type="protein sequence ID" value="RIA55942.1"/>
    <property type="molecule type" value="Genomic_DNA"/>
</dbReference>
<dbReference type="SUPFAM" id="SSF52768">
    <property type="entry name" value="Arginase/deacetylase"/>
    <property type="match status" value="1"/>
</dbReference>
<organism evidence="4 5">
    <name type="scientific">Dichotomicrobium thermohalophilum</name>
    <dbReference type="NCBI Taxonomy" id="933063"/>
    <lineage>
        <taxon>Bacteria</taxon>
        <taxon>Pseudomonadati</taxon>
        <taxon>Pseudomonadota</taxon>
        <taxon>Alphaproteobacteria</taxon>
        <taxon>Hyphomicrobiales</taxon>
        <taxon>Hyphomicrobiaceae</taxon>
        <taxon>Dichotomicrobium</taxon>
    </lineage>
</organism>
<protein>
    <submittedName>
        <fullName evidence="4">Acetoin utilization deacetylase AcuC-like enzyme</fullName>
    </submittedName>
</protein>
<comment type="similarity">
    <text evidence="1">Belongs to the histone deacetylase family.</text>
</comment>
<evidence type="ECO:0000313" key="5">
    <source>
        <dbReference type="Proteomes" id="UP000266273"/>
    </source>
</evidence>
<dbReference type="Gene3D" id="3.40.800.20">
    <property type="entry name" value="Histone deacetylase domain"/>
    <property type="match status" value="1"/>
</dbReference>
<feature type="domain" description="Histone deacetylase" evidence="3">
    <location>
        <begin position="18"/>
        <end position="284"/>
    </location>
</feature>
<sequence length="318" mass="34543">MRAYYSDTFNLPLPEGHRFPGQKYAMLRERLLHEGLLAPDELHLSPLAEDADIARAHDADYIAAFESGSLDPRSMRRIGFPWSEHLVRRTRASTGGAVAATRAALADGISGQLAGGTHHAHRDFGAGYCIYNDQAVAALRALADGWAERLAVVDLDVHQGDGTAAILGANPSVFVFSMHGEKNFPFRKRESDLDVPLPDGMEDAAYLRMLAEHLPAVFAFRPDLVLYQAGVDPLAEDKLGRLALTHDGLMARDEMVLRECARRGIPVAMAIGGGYANPIQPSVAAYANTYRIVRRIHGPTGAVAVRRNTAQGSADRLL</sequence>
<dbReference type="InterPro" id="IPR044150">
    <property type="entry name" value="HDAC_classIV"/>
</dbReference>
<dbReference type="PANTHER" id="PTHR10625">
    <property type="entry name" value="HISTONE DEACETYLASE HDAC1-RELATED"/>
    <property type="match status" value="1"/>
</dbReference>